<dbReference type="Pfam" id="PF24883">
    <property type="entry name" value="NPHP3_N"/>
    <property type="match status" value="1"/>
</dbReference>
<evidence type="ECO:0000256" key="2">
    <source>
        <dbReference type="PROSITE-ProRule" id="PRU00023"/>
    </source>
</evidence>
<keyword evidence="1" id="KW-0677">Repeat</keyword>
<evidence type="ECO:0000256" key="1">
    <source>
        <dbReference type="ARBA" id="ARBA00022737"/>
    </source>
</evidence>
<dbReference type="PROSITE" id="PS50837">
    <property type="entry name" value="NACHT"/>
    <property type="match status" value="1"/>
</dbReference>
<feature type="repeat" description="ANK" evidence="2">
    <location>
        <begin position="928"/>
        <end position="960"/>
    </location>
</feature>
<evidence type="ECO:0000259" key="4">
    <source>
        <dbReference type="PROSITE" id="PS50837"/>
    </source>
</evidence>
<dbReference type="PANTHER" id="PTHR10039:SF16">
    <property type="entry name" value="GPI INOSITOL-DEACYLASE"/>
    <property type="match status" value="1"/>
</dbReference>
<dbReference type="EMBL" id="PDNA01000070">
    <property type="protein sequence ID" value="PGH16886.1"/>
    <property type="molecule type" value="Genomic_DNA"/>
</dbReference>
<dbReference type="SUPFAM" id="SSF52540">
    <property type="entry name" value="P-loop containing nucleoside triphosphate hydrolases"/>
    <property type="match status" value="1"/>
</dbReference>
<dbReference type="PANTHER" id="PTHR10039">
    <property type="entry name" value="AMELOGENIN"/>
    <property type="match status" value="1"/>
</dbReference>
<feature type="chain" id="PRO_5012902849" description="NACHT domain-containing protein" evidence="3">
    <location>
        <begin position="24"/>
        <end position="999"/>
    </location>
</feature>
<accession>A0A2B7Y5X0</accession>
<dbReference type="AlphaFoldDB" id="A0A2B7Y5X0"/>
<evidence type="ECO:0000313" key="5">
    <source>
        <dbReference type="EMBL" id="PGH16886.1"/>
    </source>
</evidence>
<feature type="signal peptide" evidence="3">
    <location>
        <begin position="1"/>
        <end position="23"/>
    </location>
</feature>
<dbReference type="InterPro" id="IPR027417">
    <property type="entry name" value="P-loop_NTPase"/>
</dbReference>
<feature type="repeat" description="ANK" evidence="2">
    <location>
        <begin position="895"/>
        <end position="927"/>
    </location>
</feature>
<reference evidence="5 6" key="1">
    <citation type="submission" date="2017-10" db="EMBL/GenBank/DDBJ databases">
        <title>Comparative genomics in systemic dimorphic fungi from Ajellomycetaceae.</title>
        <authorList>
            <person name="Munoz J.F."/>
            <person name="Mcewen J.G."/>
            <person name="Clay O.K."/>
            <person name="Cuomo C.A."/>
        </authorList>
    </citation>
    <scope>NUCLEOTIDE SEQUENCE [LARGE SCALE GENOMIC DNA]</scope>
    <source>
        <strain evidence="5 6">UAMH7299</strain>
    </source>
</reference>
<dbReference type="OrthoDB" id="4184734at2759"/>
<dbReference type="InterPro" id="IPR002110">
    <property type="entry name" value="Ankyrin_rpt"/>
</dbReference>
<protein>
    <recommendedName>
        <fullName evidence="4">NACHT domain-containing protein</fullName>
    </recommendedName>
</protein>
<keyword evidence="2" id="KW-0040">ANK repeat</keyword>
<comment type="caution">
    <text evidence="5">The sequence shown here is derived from an EMBL/GenBank/DDBJ whole genome shotgun (WGS) entry which is preliminary data.</text>
</comment>
<proteinExistence type="predicted"/>
<evidence type="ECO:0000256" key="3">
    <source>
        <dbReference type="SAM" id="SignalP"/>
    </source>
</evidence>
<dbReference type="Gene3D" id="3.40.50.300">
    <property type="entry name" value="P-loop containing nucleotide triphosphate hydrolases"/>
    <property type="match status" value="1"/>
</dbReference>
<name>A0A2B7Y5X0_POLH7</name>
<organism evidence="5 6">
    <name type="scientific">Polytolypa hystricis (strain UAMH7299)</name>
    <dbReference type="NCBI Taxonomy" id="1447883"/>
    <lineage>
        <taxon>Eukaryota</taxon>
        <taxon>Fungi</taxon>
        <taxon>Dikarya</taxon>
        <taxon>Ascomycota</taxon>
        <taxon>Pezizomycotina</taxon>
        <taxon>Eurotiomycetes</taxon>
        <taxon>Eurotiomycetidae</taxon>
        <taxon>Onygenales</taxon>
        <taxon>Onygenales incertae sedis</taxon>
        <taxon>Polytolypa</taxon>
    </lineage>
</organism>
<gene>
    <name evidence="5" type="ORF">AJ80_05030</name>
</gene>
<feature type="repeat" description="ANK" evidence="2">
    <location>
        <begin position="828"/>
        <end position="860"/>
    </location>
</feature>
<dbReference type="PROSITE" id="PS50088">
    <property type="entry name" value="ANK_REPEAT"/>
    <property type="match status" value="6"/>
</dbReference>
<dbReference type="STRING" id="1447883.A0A2B7Y5X0"/>
<feature type="repeat" description="ANK" evidence="2">
    <location>
        <begin position="862"/>
        <end position="894"/>
    </location>
</feature>
<dbReference type="InterPro" id="IPR007111">
    <property type="entry name" value="NACHT_NTPase"/>
</dbReference>
<sequence length="999" mass="110411">MEALGAAAAILQILELTVKVGSACQTFYVSVRDARRDIKRVIDEMANLSDVLFQLQDVLDSPGASALTSSDLLDRADGPLIICRVELEVLKDKLEVASKRGGLRRLAWPFREKEVTKLVEAIERQKSMLELALTVGNTAVGISTHESVHELRREFADSQSEERRKKILNWLSVTDPSTNYIAARSKHEVGTGDWFLNGSRFEKWKAAPNSVLWLHGKAGCGKSILCSSIIDRIESMCRSDPIRALTYFFFDFNDADKQNSRNAVKSLIAQLCRQRPDIPPALDYLYQKCHEGDQSPTWQDLKDILPICAGSFSHVYIILDALDECATHDSERGRMLELLSEIHSWDRNEIHILVTSRRELDIDEVLVEILTKPTETPVSLQDDMHHRDIRLHISKQLMSSKFKSWPKRIKQEVEEALGQQVDGMFRWVACQLDLLQNLSQASKIRKALKCLPKTLDATYDRMLNSIDDEYRDQAILALQWLAYSARPLTVAELAEATVINPRDDPPFDFEDRLFNPIEILRCLPGLATITSPHWHFTGKNEVKLAHASVKEYLTSSQILEGPAKDFHISRPNAHLLMAETCLSYHLYASKGVLYDANTILDYPLCEYAAQYWAYHAQLIDFTSWGAELDRLCSGVLGERENAFLNLVRVVDPDREEWKTADYGKVLEDLAPQIYYAAASGLTQAVGSLLAMGADVNSTGGRYCNPLNVACRRGNDKVVSQLLTRGADVNKETPFGTALQIATCAGHERVVRLLLDHGATLTGIDRALQVAVDRGFQDLVHLLQDRGAQLPQQTASHEEALLHSVKDNSITAVRDLIEKGANVNVENGTDGTPIQAAAEAGLVDIVAVLLSFGADVNHIGPYYYGTALQGAARYGHIDTVNLLVLHGAEVNASSGEYGSPLQAAARGNHVDIVRLLLEKGADVDFLGGRYGTALAAAARTGQIESVEALLDHGASVEVDGEVKGKGRYRSALTAATEGEYKRAIALLARERSSKTKGAGS</sequence>
<keyword evidence="6" id="KW-1185">Reference proteome</keyword>
<dbReference type="InterPro" id="IPR056884">
    <property type="entry name" value="NPHP3-like_N"/>
</dbReference>
<feature type="domain" description="NACHT" evidence="4">
    <location>
        <begin position="210"/>
        <end position="357"/>
    </location>
</feature>
<keyword evidence="3" id="KW-0732">Signal</keyword>
<dbReference type="Gene3D" id="1.25.40.20">
    <property type="entry name" value="Ankyrin repeat-containing domain"/>
    <property type="match status" value="2"/>
</dbReference>
<dbReference type="SMART" id="SM00248">
    <property type="entry name" value="ANK"/>
    <property type="match status" value="8"/>
</dbReference>
<dbReference type="InterPro" id="IPR036770">
    <property type="entry name" value="Ankyrin_rpt-contain_sf"/>
</dbReference>
<dbReference type="Pfam" id="PF12796">
    <property type="entry name" value="Ank_2"/>
    <property type="match status" value="3"/>
</dbReference>
<dbReference type="Proteomes" id="UP000224634">
    <property type="component" value="Unassembled WGS sequence"/>
</dbReference>
<evidence type="ECO:0000313" key="6">
    <source>
        <dbReference type="Proteomes" id="UP000224634"/>
    </source>
</evidence>
<feature type="repeat" description="ANK" evidence="2">
    <location>
        <begin position="736"/>
        <end position="765"/>
    </location>
</feature>
<dbReference type="SUPFAM" id="SSF48403">
    <property type="entry name" value="Ankyrin repeat"/>
    <property type="match status" value="1"/>
</dbReference>
<dbReference type="PROSITE" id="PS50297">
    <property type="entry name" value="ANK_REP_REGION"/>
    <property type="match status" value="5"/>
</dbReference>
<feature type="repeat" description="ANK" evidence="2">
    <location>
        <begin position="701"/>
        <end position="733"/>
    </location>
</feature>